<evidence type="ECO:0000313" key="3">
    <source>
        <dbReference type="Proteomes" id="UP000189670"/>
    </source>
</evidence>
<gene>
    <name evidence="2" type="ORF">OMM_07082</name>
</gene>
<organism evidence="2 3">
    <name type="scientific">Candidatus Magnetoglobus multicellularis str. Araruama</name>
    <dbReference type="NCBI Taxonomy" id="890399"/>
    <lineage>
        <taxon>Bacteria</taxon>
        <taxon>Pseudomonadati</taxon>
        <taxon>Thermodesulfobacteriota</taxon>
        <taxon>Desulfobacteria</taxon>
        <taxon>Desulfobacterales</taxon>
        <taxon>Desulfobacteraceae</taxon>
        <taxon>Candidatus Magnetoglobus</taxon>
    </lineage>
</organism>
<evidence type="ECO:0000313" key="2">
    <source>
        <dbReference type="EMBL" id="ETR73216.1"/>
    </source>
</evidence>
<proteinExistence type="predicted"/>
<comment type="caution">
    <text evidence="2">The sequence shown here is derived from an EMBL/GenBank/DDBJ whole genome shotgun (WGS) entry which is preliminary data.</text>
</comment>
<keyword evidence="1" id="KW-0472">Membrane</keyword>
<accession>A0A1V1PEK4</accession>
<sequence length="109" mass="12471">MQPVAEQSVLKKRSYATEHQLSDISMKTSPQKAMQQRNDAVIQTGPGLPQWQWQSIQLNWNGPVDKSHHYRLWLMPPYLNGILSMIRILLVSLLLFGIGSRFSRLGLAK</sequence>
<dbReference type="Proteomes" id="UP000189670">
    <property type="component" value="Unassembled WGS sequence"/>
</dbReference>
<evidence type="ECO:0000256" key="1">
    <source>
        <dbReference type="SAM" id="Phobius"/>
    </source>
</evidence>
<protein>
    <submittedName>
        <fullName evidence="2">Uncharacterized protein</fullName>
    </submittedName>
</protein>
<name>A0A1V1PEK4_9BACT</name>
<keyword evidence="1" id="KW-0812">Transmembrane</keyword>
<dbReference type="AlphaFoldDB" id="A0A1V1PEK4"/>
<feature type="transmembrane region" description="Helical" evidence="1">
    <location>
        <begin position="78"/>
        <end position="99"/>
    </location>
</feature>
<dbReference type="EMBL" id="ATBP01000079">
    <property type="protein sequence ID" value="ETR73216.1"/>
    <property type="molecule type" value="Genomic_DNA"/>
</dbReference>
<reference evidence="3" key="1">
    <citation type="submission" date="2012-11" db="EMBL/GenBank/DDBJ databases">
        <authorList>
            <person name="Lucero-Rivera Y.E."/>
            <person name="Tovar-Ramirez D."/>
        </authorList>
    </citation>
    <scope>NUCLEOTIDE SEQUENCE [LARGE SCALE GENOMIC DNA]</scope>
    <source>
        <strain evidence="3">Araruama</strain>
    </source>
</reference>
<keyword evidence="1" id="KW-1133">Transmembrane helix</keyword>